<dbReference type="Pfam" id="PF25539">
    <property type="entry name" value="Bestrophin_2"/>
    <property type="match status" value="1"/>
</dbReference>
<protein>
    <submittedName>
        <fullName evidence="8">Uncharacterized protein</fullName>
    </submittedName>
</protein>
<dbReference type="EMBL" id="CAMXCT020004668">
    <property type="protein sequence ID" value="CAL1163269.1"/>
    <property type="molecule type" value="Genomic_DNA"/>
</dbReference>
<keyword evidence="4 7" id="KW-1133">Transmembrane helix</keyword>
<keyword evidence="3 7" id="KW-0812">Transmembrane</keyword>
<proteinExistence type="predicted"/>
<evidence type="ECO:0000256" key="7">
    <source>
        <dbReference type="SAM" id="Phobius"/>
    </source>
</evidence>
<comment type="subcellular location">
    <subcellularLocation>
        <location evidence="1">Membrane</location>
        <topology evidence="1">Multi-pass membrane protein</topology>
    </subcellularLocation>
</comment>
<feature type="non-terminal residue" evidence="8">
    <location>
        <position position="537"/>
    </location>
</feature>
<evidence type="ECO:0000256" key="5">
    <source>
        <dbReference type="ARBA" id="ARBA00023065"/>
    </source>
</evidence>
<dbReference type="AlphaFoldDB" id="A0A9P1DG79"/>
<evidence type="ECO:0000313" key="8">
    <source>
        <dbReference type="EMBL" id="CAI4009894.1"/>
    </source>
</evidence>
<reference evidence="8" key="1">
    <citation type="submission" date="2022-10" db="EMBL/GenBank/DDBJ databases">
        <authorList>
            <person name="Chen Y."/>
            <person name="Dougan E. K."/>
            <person name="Chan C."/>
            <person name="Rhodes N."/>
            <person name="Thang M."/>
        </authorList>
    </citation>
    <scope>NUCLEOTIDE SEQUENCE</scope>
</reference>
<dbReference type="EMBL" id="CAMXCT010004668">
    <property type="protein sequence ID" value="CAI4009894.1"/>
    <property type="molecule type" value="Genomic_DNA"/>
</dbReference>
<dbReference type="Proteomes" id="UP001152797">
    <property type="component" value="Unassembled WGS sequence"/>
</dbReference>
<accession>A0A9P1DG79</accession>
<reference evidence="9" key="2">
    <citation type="submission" date="2024-04" db="EMBL/GenBank/DDBJ databases">
        <authorList>
            <person name="Chen Y."/>
            <person name="Shah S."/>
            <person name="Dougan E. K."/>
            <person name="Thang M."/>
            <person name="Chan C."/>
        </authorList>
    </citation>
    <scope>NUCLEOTIDE SEQUENCE [LARGE SCALE GENOMIC DNA]</scope>
</reference>
<dbReference type="OrthoDB" id="1368at2759"/>
<dbReference type="GO" id="GO:0016020">
    <property type="term" value="C:membrane"/>
    <property type="evidence" value="ECO:0007669"/>
    <property type="project" value="UniProtKB-SubCell"/>
</dbReference>
<feature type="transmembrane region" description="Helical" evidence="7">
    <location>
        <begin position="65"/>
        <end position="84"/>
    </location>
</feature>
<evidence type="ECO:0000256" key="2">
    <source>
        <dbReference type="ARBA" id="ARBA00022448"/>
    </source>
</evidence>
<dbReference type="PANTHER" id="PTHR33281:SF20">
    <property type="match status" value="1"/>
</dbReference>
<comment type="caution">
    <text evidence="8">The sequence shown here is derived from an EMBL/GenBank/DDBJ whole genome shotgun (WGS) entry which is preliminary data.</text>
</comment>
<organism evidence="8">
    <name type="scientific">Cladocopium goreaui</name>
    <dbReference type="NCBI Taxonomy" id="2562237"/>
    <lineage>
        <taxon>Eukaryota</taxon>
        <taxon>Sar</taxon>
        <taxon>Alveolata</taxon>
        <taxon>Dinophyceae</taxon>
        <taxon>Suessiales</taxon>
        <taxon>Symbiodiniaceae</taxon>
        <taxon>Cladocopium</taxon>
    </lineage>
</organism>
<keyword evidence="2" id="KW-0813">Transport</keyword>
<evidence type="ECO:0000313" key="9">
    <source>
        <dbReference type="EMBL" id="CAL1163269.1"/>
    </source>
</evidence>
<evidence type="ECO:0000256" key="3">
    <source>
        <dbReference type="ARBA" id="ARBA00022692"/>
    </source>
</evidence>
<feature type="transmembrane region" description="Helical" evidence="7">
    <location>
        <begin position="35"/>
        <end position="53"/>
    </location>
</feature>
<name>A0A9P1DG79_9DINO</name>
<feature type="non-terminal residue" evidence="8">
    <location>
        <position position="1"/>
    </location>
</feature>
<dbReference type="PANTHER" id="PTHR33281">
    <property type="entry name" value="UPF0187 PROTEIN YNEE"/>
    <property type="match status" value="1"/>
</dbReference>
<dbReference type="GO" id="GO:0005254">
    <property type="term" value="F:chloride channel activity"/>
    <property type="evidence" value="ECO:0007669"/>
    <property type="project" value="InterPro"/>
</dbReference>
<dbReference type="EMBL" id="CAMXCT030004668">
    <property type="protein sequence ID" value="CAL4797206.1"/>
    <property type="molecule type" value="Genomic_DNA"/>
</dbReference>
<keyword evidence="5" id="KW-0406">Ion transport</keyword>
<evidence type="ECO:0000256" key="1">
    <source>
        <dbReference type="ARBA" id="ARBA00004141"/>
    </source>
</evidence>
<keyword evidence="6 7" id="KW-0472">Membrane</keyword>
<keyword evidence="10" id="KW-1185">Reference proteome</keyword>
<dbReference type="InterPro" id="IPR044669">
    <property type="entry name" value="YneE/VCCN1/2-like"/>
</dbReference>
<evidence type="ECO:0000256" key="4">
    <source>
        <dbReference type="ARBA" id="ARBA00022989"/>
    </source>
</evidence>
<gene>
    <name evidence="8" type="ORF">C1SCF055_LOCUS35220</name>
</gene>
<feature type="transmembrane region" description="Helical" evidence="7">
    <location>
        <begin position="264"/>
        <end position="284"/>
    </location>
</feature>
<evidence type="ECO:0000313" key="10">
    <source>
        <dbReference type="Proteomes" id="UP001152797"/>
    </source>
</evidence>
<evidence type="ECO:0000256" key="6">
    <source>
        <dbReference type="ARBA" id="ARBA00023136"/>
    </source>
</evidence>
<sequence length="537" mass="60294">ADFESGLWRIMIDYKHGVWGMGVLLKRRGSVIPKALVWSLPCAIITVLLHQSVESEKGNDSLEMEGIMTIWSSFTFVLGFLIVFRSNQAYSRFWESVTLFQQTSGEWTSALSNLLSFCRLDEEVNFEVLKFQQYLIKLLSLLHCSALQTMCELDDDSLEILSLTGIEEKSLRHLKNSPDRAETVLLWIEKLIIDANNRNLFEVPAPILSRAFQELSQGMVGVNDVRKIRMVPFPFPYSQYLSLMLVCHWMLTPVMASQLVVKPYWAGVIVFVVSTSFWTLFYIAQEIDQPFGEDANDLPVREMQKDFNEKLEYFTDPLSYTLPAFNPRNMDQKKTQVMDSSFTFNRDSIGSRTHSDLGRLEEGKVTSSCESSDPSDSAVLTAGGFTCGVKAHEPLNLEELRHLIEGLQAPSEVSLLWRELEDHQILPPSTATDAASGSGSTLMSLQQLTAALEDFLARHTAEDPSYSRLERLKAKLSELQGLETVAQILSVADTGQDLDITGIESQLDQTLLGSQRGHIVTANVRQVPYPAKVALFG</sequence>